<keyword evidence="2" id="KW-1185">Reference proteome</keyword>
<organism evidence="1 2">
    <name type="scientific">Coemansia nantahalensis</name>
    <dbReference type="NCBI Taxonomy" id="2789366"/>
    <lineage>
        <taxon>Eukaryota</taxon>
        <taxon>Fungi</taxon>
        <taxon>Fungi incertae sedis</taxon>
        <taxon>Zoopagomycota</taxon>
        <taxon>Kickxellomycotina</taxon>
        <taxon>Kickxellomycetes</taxon>
        <taxon>Kickxellales</taxon>
        <taxon>Kickxellaceae</taxon>
        <taxon>Coemansia</taxon>
    </lineage>
</organism>
<reference evidence="1" key="1">
    <citation type="submission" date="2022-07" db="EMBL/GenBank/DDBJ databases">
        <title>Phylogenomic reconstructions and comparative analyses of Kickxellomycotina fungi.</title>
        <authorList>
            <person name="Reynolds N.K."/>
            <person name="Stajich J.E."/>
            <person name="Barry K."/>
            <person name="Grigoriev I.V."/>
            <person name="Crous P."/>
            <person name="Smith M.E."/>
        </authorList>
    </citation>
    <scope>NUCLEOTIDE SEQUENCE</scope>
    <source>
        <strain evidence="1">CBS 109366</strain>
    </source>
</reference>
<proteinExistence type="predicted"/>
<protein>
    <submittedName>
        <fullName evidence="1">Uncharacterized protein</fullName>
    </submittedName>
</protein>
<dbReference type="EMBL" id="JANBUJ010000260">
    <property type="protein sequence ID" value="KAJ2773184.1"/>
    <property type="molecule type" value="Genomic_DNA"/>
</dbReference>
<dbReference type="Proteomes" id="UP001140234">
    <property type="component" value="Unassembled WGS sequence"/>
</dbReference>
<evidence type="ECO:0000313" key="2">
    <source>
        <dbReference type="Proteomes" id="UP001140234"/>
    </source>
</evidence>
<accession>A0ACC1K521</accession>
<evidence type="ECO:0000313" key="1">
    <source>
        <dbReference type="EMBL" id="KAJ2773184.1"/>
    </source>
</evidence>
<name>A0ACC1K521_9FUNG</name>
<comment type="caution">
    <text evidence="1">The sequence shown here is derived from an EMBL/GenBank/DDBJ whole genome shotgun (WGS) entry which is preliminary data.</text>
</comment>
<gene>
    <name evidence="1" type="ORF">IWQ57_001422</name>
</gene>
<sequence>MAALPPGWPAGARLASTAAATAATRPPRLRVWLRCAAALALLALATPTLAAGPRDGALAPPAPALAARATAIPANEGGVFGFLDVHQSSSAGESSSNTDSTGASGESSGDQKKAADGNIGIVGAFNGVSSLSPNSPGGALALNSNRASIVALSETAASLLSSASSEGQVTTACIMYDKSGLPSKAYFGGTTIKLNATAVGFVFGIGADGRFDTMANGVNGPVNALHCDDAAGLVYVGGNFSSTSAGLTGSVATMRSASTGGLAIYAPAAGAWQTLPFHGVDGPVFGFAKLKDSVFAVGAFEQTTDNATHAALNTQPIDLSASTITGGNNAEIPGFSDPRNIVCTAGADSAGNTWLMRDKLPGYYRIDFPFRTTPSLLRLMNTMYEGRGTKAIRVEAASTNQALTLSYMDPVTQTETLCTQSCPLRADSSWQEFRIVGVNGAPLDRITGVIINIVDWYGMGGGFNKIELYQQDAQVYAIDEYNGSPCSAQAVRPAAYLTGDWQRTSPASYHGAYLTLTVNRDDLNTSAAQNAVAAVVPYIPESGFYKVYMTIPGCQNTNTCAQRTSVNVTWLMNGKQSIVSAIPQHGLVDQEVELFTGYAPASSKDFSSVIYVGLSPNGTADPQTPTVEIVVASFRVERVTSYTSLGGVIEIHSDLSSPLQIDGPLYKPLKQALPRGSVVYTAAAGGKTDDPTLFLGGQFADARAGYHNVAQYRSQSLSALSNAGLSGAVRSMAFVGSSLYLGGSFNGTADSSAALGNVAEYNSTDQRWYPLVGGTDGPVTTVVPYSPFGEHAIAFAGDFDALYMGDRVAAQGLAMWDARVGGWTNPPYLSGQLSMLHSSPWSSSRANLALAAGALDAVAALKASGAVLLSPQQRLQSIDMMGYDLQRGVDGRFSVNTGLWYAKDNSKTAATLIVGGVFQTPDGATNVARLDGGKWRRLLHGDVDGAVLTINNAANLLFVGGAANLTDDAAKEASGRFSGLTVFDMDAGKEVDVQRLRGPHSSRDVRVNKVAIRENTSMVVVGGNFSTAGGMLSCAHICTLDINENQWSPLAPSSLIDQVTDLLFVGDKLVTAGTFKNGTQPVRYLMQYNFASNSWDDVPGADRLPGPATTLAAATGGSDPSSTASDAFYIVGTAASGGAPYFAKYDGASVVLPEFSIGARSTIRGLLEVPRSRIPPSVLGSAPTRTRRAESVVPAGLVLAVSGDLFLPSGVRASSAFFFDNQWAPFLSTIQSDGAPGMVGSVFFEIPPTSVHQLHRLSTALVILIAVAIALGITFLIVIVGLVYVYLRNRREATATASAASAALAAAAGGAGTTKGALNTAITGAAGATGGARRYLQGDDVLLGAAAGAQASWGARALAGEPVAFDNIAPSTGRLHSGTPALLSGLVAAGRLAAPSSDTYVRTSEKKNAAALYDDASESLDSIFESAAAEAEAAAETEARERAASTGSLGLATAAAAAGLAMPDAHHYDAQGYELDDDAAPPRPTSTNPFEQRMAQRAFPPAGPFGEGDSSNQEYVPMPSPQRQRNEHATAAVLAGASAAAAVAAGRDNRGRSESASTQNSESEFSGSQSASSRPSGESSAHLPVRDSLRQYPVYYAKFTFSSRETGELGFRAGERVFVIDQSDEIWWMGIVDHGSDQPLEQGVFPATYVSNQPPPSSDWSELM</sequence>